<feature type="domain" description="Helicase Helix-turn-helix" evidence="1">
    <location>
        <begin position="250"/>
        <end position="338"/>
    </location>
</feature>
<evidence type="ECO:0000259" key="1">
    <source>
        <dbReference type="Pfam" id="PF14493"/>
    </source>
</evidence>
<accession>A0ABP3JQ74</accession>
<dbReference type="EMBL" id="BAAACZ010000009">
    <property type="protein sequence ID" value="GAA0458761.1"/>
    <property type="molecule type" value="Genomic_DNA"/>
</dbReference>
<dbReference type="InterPro" id="IPR008308">
    <property type="entry name" value="YpbB-like"/>
</dbReference>
<dbReference type="Proteomes" id="UP001500740">
    <property type="component" value="Unassembled WGS sequence"/>
</dbReference>
<evidence type="ECO:0000313" key="2">
    <source>
        <dbReference type="EMBL" id="GAA0458761.1"/>
    </source>
</evidence>
<sequence>MSFHVFILYLLNHIEGQRTTSSIYHILRGKKSSQTIQDARLFRLGPYLGLLPRFNKEEFDQIVNELVDKGLIVNSDHITYLTDHSKSLIKKDQWYSSIYFNGEEFSHLIVSFYQKLQLLVQSVSYLSNQQSNFIPIAEDFKVQQDVKLILKSPNVLNQQGEQLYQEMNQLLHEVDEQHANILMMNLTGFDQVGMSIRQIANQLHEPERIIQLKLISTIHVWLTVIKSNENDFQIVSQLIPNQHHINLTQSALKTYELLNQNHSIDQVVYIRKLKRSTIEDHVVEIATKNKTFSTNLYVPSKLEQEIKKVVLKHDTKRLKLLKEKLPEEVSYFQIRLVIARLHDEQAMREVASHE</sequence>
<evidence type="ECO:0000313" key="3">
    <source>
        <dbReference type="Proteomes" id="UP001500740"/>
    </source>
</evidence>
<comment type="caution">
    <text evidence="2">The sequence shown here is derived from an EMBL/GenBank/DDBJ whole genome shotgun (WGS) entry which is preliminary data.</text>
</comment>
<protein>
    <submittedName>
        <fullName evidence="2">Helix-turn-helix domain-containing protein</fullName>
    </submittedName>
</protein>
<dbReference type="RefSeq" id="WP_343782484.1">
    <property type="nucleotide sequence ID" value="NZ_BAAACZ010000009.1"/>
</dbReference>
<dbReference type="Pfam" id="PF14493">
    <property type="entry name" value="HTH_40"/>
    <property type="match status" value="1"/>
</dbReference>
<reference evidence="3" key="1">
    <citation type="journal article" date="2019" name="Int. J. Syst. Evol. Microbiol.">
        <title>The Global Catalogue of Microorganisms (GCM) 10K type strain sequencing project: providing services to taxonomists for standard genome sequencing and annotation.</title>
        <authorList>
            <consortium name="The Broad Institute Genomics Platform"/>
            <consortium name="The Broad Institute Genome Sequencing Center for Infectious Disease"/>
            <person name="Wu L."/>
            <person name="Ma J."/>
        </authorList>
    </citation>
    <scope>NUCLEOTIDE SEQUENCE [LARGE SCALE GENOMIC DNA]</scope>
    <source>
        <strain evidence="3">JCM 14193</strain>
    </source>
</reference>
<organism evidence="2 3">
    <name type="scientific">Alkalibacillus silvisoli</name>
    <dbReference type="NCBI Taxonomy" id="392823"/>
    <lineage>
        <taxon>Bacteria</taxon>
        <taxon>Bacillati</taxon>
        <taxon>Bacillota</taxon>
        <taxon>Bacilli</taxon>
        <taxon>Bacillales</taxon>
        <taxon>Bacillaceae</taxon>
        <taxon>Alkalibacillus</taxon>
    </lineage>
</organism>
<keyword evidence="3" id="KW-1185">Reference proteome</keyword>
<proteinExistence type="predicted"/>
<dbReference type="InterPro" id="IPR029491">
    <property type="entry name" value="Helicase_HTH"/>
</dbReference>
<dbReference type="PIRSF" id="PIRSF021350">
    <property type="entry name" value="UCP021350"/>
    <property type="match status" value="1"/>
</dbReference>
<name>A0ABP3JQ74_9BACI</name>
<gene>
    <name evidence="2" type="ORF">GCM10008935_12430</name>
</gene>